<dbReference type="Gene3D" id="2.60.40.420">
    <property type="entry name" value="Cupredoxins - blue copper proteins"/>
    <property type="match status" value="2"/>
</dbReference>
<dbReference type="Gramene" id="KJB59568">
    <property type="protein sequence ID" value="KJB59568"/>
    <property type="gene ID" value="B456_009G261200"/>
</dbReference>
<accession>A0A0D2S8J8</accession>
<dbReference type="InterPro" id="IPR045087">
    <property type="entry name" value="Cu-oxidase_fam"/>
</dbReference>
<feature type="domain" description="Plastocyanin-like" evidence="3">
    <location>
        <begin position="73"/>
        <end position="119"/>
    </location>
</feature>
<evidence type="ECO:0000259" key="2">
    <source>
        <dbReference type="Pfam" id="PF00394"/>
    </source>
</evidence>
<dbReference type="SUPFAM" id="SSF49503">
    <property type="entry name" value="Cupredoxins"/>
    <property type="match status" value="2"/>
</dbReference>
<feature type="domain" description="Plastocyanin-like" evidence="2">
    <location>
        <begin position="133"/>
        <end position="268"/>
    </location>
</feature>
<sequence length="273" mass="29994">MAAFQGLRFGFAEGTQFLSTSTIKETMLYPSSGNTYIHTCICLHPLFMMKQLVIYIELCLWVFREGVKGSIDGSNELIQPGTNFTYKIELKGEIGTLWWHATSAWAAATVHGAFVISPAANEDYPFPAPTSDQTIILGQWFKQELTEGDKTIAPGRADAYTINGHPGETYGCSNDTTFEMQVDYEGLYLVRVINAVVNETMVFAVASHSFTIVGQNGAYTKRSFTNSLTLAPAQVVDVLLCANVNVGHYYITARPSSGTYITNGILRYLTTSS</sequence>
<dbReference type="InterPro" id="IPR011707">
    <property type="entry name" value="Cu-oxidase-like_N"/>
</dbReference>
<dbReference type="GO" id="GO:0005507">
    <property type="term" value="F:copper ion binding"/>
    <property type="evidence" value="ECO:0007669"/>
    <property type="project" value="InterPro"/>
</dbReference>
<dbReference type="InterPro" id="IPR008972">
    <property type="entry name" value="Cupredoxin"/>
</dbReference>
<dbReference type="Pfam" id="PF07732">
    <property type="entry name" value="Cu-oxidase_3"/>
    <property type="match status" value="1"/>
</dbReference>
<evidence type="ECO:0000313" key="4">
    <source>
        <dbReference type="EMBL" id="KJB59568.1"/>
    </source>
</evidence>
<dbReference type="PANTHER" id="PTHR11709">
    <property type="entry name" value="MULTI-COPPER OXIDASE"/>
    <property type="match status" value="1"/>
</dbReference>
<dbReference type="EMBL" id="CM001748">
    <property type="protein sequence ID" value="KJB59568.1"/>
    <property type="molecule type" value="Genomic_DNA"/>
</dbReference>
<evidence type="ECO:0008006" key="6">
    <source>
        <dbReference type="Google" id="ProtNLM"/>
    </source>
</evidence>
<dbReference type="InterPro" id="IPR001117">
    <property type="entry name" value="Cu-oxidase_2nd"/>
</dbReference>
<reference evidence="4 5" key="1">
    <citation type="journal article" date="2012" name="Nature">
        <title>Repeated polyploidization of Gossypium genomes and the evolution of spinnable cotton fibres.</title>
        <authorList>
            <person name="Paterson A.H."/>
            <person name="Wendel J.F."/>
            <person name="Gundlach H."/>
            <person name="Guo H."/>
            <person name="Jenkins J."/>
            <person name="Jin D."/>
            <person name="Llewellyn D."/>
            <person name="Showmaker K.C."/>
            <person name="Shu S."/>
            <person name="Udall J."/>
            <person name="Yoo M.J."/>
            <person name="Byers R."/>
            <person name="Chen W."/>
            <person name="Doron-Faigenboim A."/>
            <person name="Duke M.V."/>
            <person name="Gong L."/>
            <person name="Grimwood J."/>
            <person name="Grover C."/>
            <person name="Grupp K."/>
            <person name="Hu G."/>
            <person name="Lee T.H."/>
            <person name="Li J."/>
            <person name="Lin L."/>
            <person name="Liu T."/>
            <person name="Marler B.S."/>
            <person name="Page J.T."/>
            <person name="Roberts A.W."/>
            <person name="Romanel E."/>
            <person name="Sanders W.S."/>
            <person name="Szadkowski E."/>
            <person name="Tan X."/>
            <person name="Tang H."/>
            <person name="Xu C."/>
            <person name="Wang J."/>
            <person name="Wang Z."/>
            <person name="Zhang D."/>
            <person name="Zhang L."/>
            <person name="Ashrafi H."/>
            <person name="Bedon F."/>
            <person name="Bowers J.E."/>
            <person name="Brubaker C.L."/>
            <person name="Chee P.W."/>
            <person name="Das S."/>
            <person name="Gingle A.R."/>
            <person name="Haigler C.H."/>
            <person name="Harker D."/>
            <person name="Hoffmann L.V."/>
            <person name="Hovav R."/>
            <person name="Jones D.C."/>
            <person name="Lemke C."/>
            <person name="Mansoor S."/>
            <person name="ur Rahman M."/>
            <person name="Rainville L.N."/>
            <person name="Rambani A."/>
            <person name="Reddy U.K."/>
            <person name="Rong J.K."/>
            <person name="Saranga Y."/>
            <person name="Scheffler B.E."/>
            <person name="Scheffler J.A."/>
            <person name="Stelly D.M."/>
            <person name="Triplett B.A."/>
            <person name="Van Deynze A."/>
            <person name="Vaslin M.F."/>
            <person name="Waghmare V.N."/>
            <person name="Walford S.A."/>
            <person name="Wright R.J."/>
            <person name="Zaki E.A."/>
            <person name="Zhang T."/>
            <person name="Dennis E.S."/>
            <person name="Mayer K.F."/>
            <person name="Peterson D.G."/>
            <person name="Rokhsar D.S."/>
            <person name="Wang X."/>
            <person name="Schmutz J."/>
        </authorList>
    </citation>
    <scope>NUCLEOTIDE SEQUENCE [LARGE SCALE GENOMIC DNA]</scope>
</reference>
<dbReference type="Pfam" id="PF00394">
    <property type="entry name" value="Cu-oxidase"/>
    <property type="match status" value="1"/>
</dbReference>
<dbReference type="PANTHER" id="PTHR11709:SF258">
    <property type="entry name" value="LACCASE-12-LIKE"/>
    <property type="match status" value="1"/>
</dbReference>
<gene>
    <name evidence="4" type="ORF">B456_009G261200</name>
</gene>
<evidence type="ECO:0000313" key="5">
    <source>
        <dbReference type="Proteomes" id="UP000032304"/>
    </source>
</evidence>
<dbReference type="GO" id="GO:0016491">
    <property type="term" value="F:oxidoreductase activity"/>
    <property type="evidence" value="ECO:0007669"/>
    <property type="project" value="TreeGrafter"/>
</dbReference>
<protein>
    <recommendedName>
        <fullName evidence="6">Plastocyanin-like domain-containing protein</fullName>
    </recommendedName>
</protein>
<keyword evidence="5" id="KW-1185">Reference proteome</keyword>
<comment type="similarity">
    <text evidence="1">Belongs to the multicopper oxidase family.</text>
</comment>
<evidence type="ECO:0000256" key="1">
    <source>
        <dbReference type="ARBA" id="ARBA00010609"/>
    </source>
</evidence>
<proteinExistence type="inferred from homology"/>
<dbReference type="Proteomes" id="UP000032304">
    <property type="component" value="Chromosome 9"/>
</dbReference>
<name>A0A0D2S8J8_GOSRA</name>
<evidence type="ECO:0000259" key="3">
    <source>
        <dbReference type="Pfam" id="PF07732"/>
    </source>
</evidence>
<dbReference type="AlphaFoldDB" id="A0A0D2S8J8"/>
<organism evidence="4 5">
    <name type="scientific">Gossypium raimondii</name>
    <name type="common">Peruvian cotton</name>
    <name type="synonym">Gossypium klotzschianum subsp. raimondii</name>
    <dbReference type="NCBI Taxonomy" id="29730"/>
    <lineage>
        <taxon>Eukaryota</taxon>
        <taxon>Viridiplantae</taxon>
        <taxon>Streptophyta</taxon>
        <taxon>Embryophyta</taxon>
        <taxon>Tracheophyta</taxon>
        <taxon>Spermatophyta</taxon>
        <taxon>Magnoliopsida</taxon>
        <taxon>eudicotyledons</taxon>
        <taxon>Gunneridae</taxon>
        <taxon>Pentapetalae</taxon>
        <taxon>rosids</taxon>
        <taxon>malvids</taxon>
        <taxon>Malvales</taxon>
        <taxon>Malvaceae</taxon>
        <taxon>Malvoideae</taxon>
        <taxon>Gossypium</taxon>
    </lineage>
</organism>